<dbReference type="PANTHER" id="PTHR43434">
    <property type="entry name" value="PHOSPHOGLYCOLATE PHOSPHATASE"/>
    <property type="match status" value="1"/>
</dbReference>
<dbReference type="GO" id="GO:0008967">
    <property type="term" value="F:phosphoglycolate phosphatase activity"/>
    <property type="evidence" value="ECO:0007669"/>
    <property type="project" value="TreeGrafter"/>
</dbReference>
<dbReference type="RefSeq" id="WP_182891738.1">
    <property type="nucleotide sequence ID" value="NZ_JACGZW010000005.1"/>
</dbReference>
<keyword evidence="2" id="KW-1185">Reference proteome</keyword>
<evidence type="ECO:0000313" key="2">
    <source>
        <dbReference type="Proteomes" id="UP000526734"/>
    </source>
</evidence>
<dbReference type="SUPFAM" id="SSF56784">
    <property type="entry name" value="HAD-like"/>
    <property type="match status" value="1"/>
</dbReference>
<dbReference type="GO" id="GO:0006281">
    <property type="term" value="P:DNA repair"/>
    <property type="evidence" value="ECO:0007669"/>
    <property type="project" value="TreeGrafter"/>
</dbReference>
<accession>A0A7W3VWT9</accession>
<dbReference type="InterPro" id="IPR036412">
    <property type="entry name" value="HAD-like_sf"/>
</dbReference>
<keyword evidence="1" id="KW-0378">Hydrolase</keyword>
<dbReference type="InterPro" id="IPR050155">
    <property type="entry name" value="HAD-like_hydrolase_sf"/>
</dbReference>
<dbReference type="InterPro" id="IPR023214">
    <property type="entry name" value="HAD_sf"/>
</dbReference>
<dbReference type="EMBL" id="JACGZW010000005">
    <property type="protein sequence ID" value="MBB1154671.1"/>
    <property type="molecule type" value="Genomic_DNA"/>
</dbReference>
<name>A0A7W3VWT9_9PSEU</name>
<evidence type="ECO:0000313" key="1">
    <source>
        <dbReference type="EMBL" id="MBB1154671.1"/>
    </source>
</evidence>
<dbReference type="InterPro" id="IPR023198">
    <property type="entry name" value="PGP-like_dom2"/>
</dbReference>
<dbReference type="AlphaFoldDB" id="A0A7W3VWT9"/>
<dbReference type="PANTHER" id="PTHR43434:SF1">
    <property type="entry name" value="PHOSPHOGLYCOLATE PHOSPHATASE"/>
    <property type="match status" value="1"/>
</dbReference>
<protein>
    <submittedName>
        <fullName evidence="1">HAD hydrolase-like protein</fullName>
    </submittedName>
</protein>
<dbReference type="Pfam" id="PF13419">
    <property type="entry name" value="HAD_2"/>
    <property type="match status" value="1"/>
</dbReference>
<dbReference type="Proteomes" id="UP000526734">
    <property type="component" value="Unassembled WGS sequence"/>
</dbReference>
<gene>
    <name evidence="1" type="ORF">H4281_16135</name>
</gene>
<organism evidence="1 2">
    <name type="scientific">Amycolatopsis dendrobii</name>
    <dbReference type="NCBI Taxonomy" id="2760662"/>
    <lineage>
        <taxon>Bacteria</taxon>
        <taxon>Bacillati</taxon>
        <taxon>Actinomycetota</taxon>
        <taxon>Actinomycetes</taxon>
        <taxon>Pseudonocardiales</taxon>
        <taxon>Pseudonocardiaceae</taxon>
        <taxon>Amycolatopsis</taxon>
    </lineage>
</organism>
<reference evidence="1 2" key="1">
    <citation type="submission" date="2020-08" db="EMBL/GenBank/DDBJ databases">
        <title>Amycolatopsis sp. nov. DR6-1 isolated from Dendrobium heterocarpum.</title>
        <authorList>
            <person name="Tedsree N."/>
            <person name="Kuncharoen N."/>
            <person name="Likhitwitayawuid K."/>
            <person name="Tanasupawat S."/>
        </authorList>
    </citation>
    <scope>NUCLEOTIDE SEQUENCE [LARGE SCALE GENOMIC DNA]</scope>
    <source>
        <strain evidence="1 2">DR6-1</strain>
    </source>
</reference>
<dbReference type="Gene3D" id="3.40.50.1000">
    <property type="entry name" value="HAD superfamily/HAD-like"/>
    <property type="match status" value="1"/>
</dbReference>
<proteinExistence type="predicted"/>
<dbReference type="Gene3D" id="1.10.150.240">
    <property type="entry name" value="Putative phosphatase, domain 2"/>
    <property type="match status" value="1"/>
</dbReference>
<dbReference type="InterPro" id="IPR041492">
    <property type="entry name" value="HAD_2"/>
</dbReference>
<comment type="caution">
    <text evidence="1">The sequence shown here is derived from an EMBL/GenBank/DDBJ whole genome shotgun (WGS) entry which is preliminary data.</text>
</comment>
<dbReference type="GO" id="GO:0005829">
    <property type="term" value="C:cytosol"/>
    <property type="evidence" value="ECO:0007669"/>
    <property type="project" value="TreeGrafter"/>
</dbReference>
<sequence>MPDDCANEHRTGREKDKWGHGDTRGIIGFAGVTVGSRRVSASIPQGVIVDTAKLLAECDHVLVAFDGPVAGLSAMDSLAARLRILVGEGPLPRKVKRTDDPFVVLAYAATIGPSTERAVYAQLCRLEAETAGVARPAPGVLDAFAHLAAAGTHITVVSSLAAETVRAFLVMHGLSEQVRRIAGRGGPDRAHLPPAPDQIAAAMHADAVPAESCMFVGTAPADLDAARAAGVSTFRYALPSPPAAEPLAAQPPVSWFEALTEISTARGSRWKARTFEAQRRAP</sequence>